<organism evidence="1 2">
    <name type="scientific">Pseudodesulfovibrio sediminis</name>
    <dbReference type="NCBI Taxonomy" id="2810563"/>
    <lineage>
        <taxon>Bacteria</taxon>
        <taxon>Pseudomonadati</taxon>
        <taxon>Thermodesulfobacteriota</taxon>
        <taxon>Desulfovibrionia</taxon>
        <taxon>Desulfovibrionales</taxon>
        <taxon>Desulfovibrionaceae</taxon>
    </lineage>
</organism>
<gene>
    <name evidence="1" type="ORF">PSDVSF_21720</name>
</gene>
<name>A0ABM7P7J5_9BACT</name>
<proteinExistence type="predicted"/>
<evidence type="ECO:0000313" key="1">
    <source>
        <dbReference type="EMBL" id="BCS88930.1"/>
    </source>
</evidence>
<protein>
    <submittedName>
        <fullName evidence="1">Uncharacterized protein</fullName>
    </submittedName>
</protein>
<reference evidence="1" key="1">
    <citation type="journal article" date="2022" name="Arch. Microbiol.">
        <title>Pseudodesulfovibrio sediminis sp. nov., a mesophilic and neutrophilic sulfate-reducing bacterium isolated from sediment of a brackish lake.</title>
        <authorList>
            <person name="Takahashi A."/>
            <person name="Kojima H."/>
            <person name="Watanabe M."/>
            <person name="Fukui M."/>
        </authorList>
    </citation>
    <scope>NUCLEOTIDE SEQUENCE</scope>
    <source>
        <strain evidence="1">SF6</strain>
    </source>
</reference>
<dbReference type="Proteomes" id="UP001053296">
    <property type="component" value="Chromosome"/>
</dbReference>
<dbReference type="EMBL" id="AP024485">
    <property type="protein sequence ID" value="BCS88930.1"/>
    <property type="molecule type" value="Genomic_DNA"/>
</dbReference>
<keyword evidence="2" id="KW-1185">Reference proteome</keyword>
<sequence>MVRMQLVVGAEAQAEVDTLHGKALPAEASVIGRYARPGISKQPAEVWISRVRSEAEARRQTGLMVHKMFENPQSPFKHPRRIEANGLSVYRFTGMGQEHLIWSKGDLVYWISVAPDGVDDMVDVFCR</sequence>
<evidence type="ECO:0000313" key="2">
    <source>
        <dbReference type="Proteomes" id="UP001053296"/>
    </source>
</evidence>
<accession>A0ABM7P7J5</accession>